<organism evidence="17 18">
    <name type="scientific">Mesonia profundi</name>
    <dbReference type="NCBI Taxonomy" id="3070998"/>
    <lineage>
        <taxon>Bacteria</taxon>
        <taxon>Pseudomonadati</taxon>
        <taxon>Bacteroidota</taxon>
        <taxon>Flavobacteriia</taxon>
        <taxon>Flavobacteriales</taxon>
        <taxon>Flavobacteriaceae</taxon>
        <taxon>Mesonia</taxon>
    </lineage>
</organism>
<evidence type="ECO:0000256" key="12">
    <source>
        <dbReference type="ARBA" id="ARBA00022989"/>
    </source>
</evidence>
<keyword evidence="5" id="KW-0597">Phosphoprotein</keyword>
<dbReference type="PROSITE" id="PS50846">
    <property type="entry name" value="HMA_2"/>
    <property type="match status" value="1"/>
</dbReference>
<feature type="transmembrane region" description="Helical" evidence="15">
    <location>
        <begin position="165"/>
        <end position="184"/>
    </location>
</feature>
<keyword evidence="18" id="KW-1185">Reference proteome</keyword>
<dbReference type="InterPro" id="IPR021993">
    <property type="entry name" value="ATPase-cat-bd"/>
</dbReference>
<dbReference type="InterPro" id="IPR023214">
    <property type="entry name" value="HAD_sf"/>
</dbReference>
<evidence type="ECO:0000256" key="3">
    <source>
        <dbReference type="ARBA" id="ARBA00022448"/>
    </source>
</evidence>
<dbReference type="InterPro" id="IPR036163">
    <property type="entry name" value="HMA_dom_sf"/>
</dbReference>
<evidence type="ECO:0000256" key="8">
    <source>
        <dbReference type="ARBA" id="ARBA00022741"/>
    </source>
</evidence>
<evidence type="ECO:0000256" key="15">
    <source>
        <dbReference type="RuleBase" id="RU362081"/>
    </source>
</evidence>
<gene>
    <name evidence="17" type="ORF">RBU60_08280</name>
</gene>
<dbReference type="InterPro" id="IPR059000">
    <property type="entry name" value="ATPase_P-type_domA"/>
</dbReference>
<dbReference type="NCBIfam" id="TIGR01494">
    <property type="entry name" value="ATPase_P-type"/>
    <property type="match status" value="1"/>
</dbReference>
<dbReference type="Gene3D" id="3.30.70.100">
    <property type="match status" value="1"/>
</dbReference>
<dbReference type="SUPFAM" id="SSF55008">
    <property type="entry name" value="HMA, heavy metal-associated domain"/>
    <property type="match status" value="1"/>
</dbReference>
<keyword evidence="14 15" id="KW-0472">Membrane</keyword>
<dbReference type="InterPro" id="IPR027256">
    <property type="entry name" value="P-typ_ATPase_IB"/>
</dbReference>
<protein>
    <submittedName>
        <fullName evidence="17">Heavy metal translocating P-type ATPase metal-binding domain-containing protein</fullName>
    </submittedName>
</protein>
<proteinExistence type="inferred from homology"/>
<dbReference type="InterPro" id="IPR023299">
    <property type="entry name" value="ATPase_P-typ_cyto_dom_N"/>
</dbReference>
<keyword evidence="4 15" id="KW-1003">Cell membrane</keyword>
<keyword evidence="12 15" id="KW-1133">Transmembrane helix</keyword>
<evidence type="ECO:0000256" key="14">
    <source>
        <dbReference type="ARBA" id="ARBA00023136"/>
    </source>
</evidence>
<feature type="transmembrane region" description="Helical" evidence="15">
    <location>
        <begin position="447"/>
        <end position="470"/>
    </location>
</feature>
<dbReference type="InterPro" id="IPR008250">
    <property type="entry name" value="ATPase_P-typ_transduc_dom_A_sf"/>
</dbReference>
<dbReference type="Gene3D" id="3.40.1110.10">
    <property type="entry name" value="Calcium-transporting ATPase, cytoplasmic domain N"/>
    <property type="match status" value="1"/>
</dbReference>
<keyword evidence="13" id="KW-0406">Ion transport</keyword>
<evidence type="ECO:0000259" key="16">
    <source>
        <dbReference type="PROSITE" id="PS50846"/>
    </source>
</evidence>
<dbReference type="PANTHER" id="PTHR43520:SF5">
    <property type="entry name" value="CATION-TRANSPORTING P-TYPE ATPASE-RELATED"/>
    <property type="match status" value="1"/>
</dbReference>
<dbReference type="NCBIfam" id="TIGR01525">
    <property type="entry name" value="ATPase-IB_hvy"/>
    <property type="match status" value="1"/>
</dbReference>
<evidence type="ECO:0000313" key="18">
    <source>
        <dbReference type="Proteomes" id="UP001230915"/>
    </source>
</evidence>
<feature type="transmembrane region" description="Helical" evidence="15">
    <location>
        <begin position="745"/>
        <end position="766"/>
    </location>
</feature>
<evidence type="ECO:0000256" key="11">
    <source>
        <dbReference type="ARBA" id="ARBA00022967"/>
    </source>
</evidence>
<feature type="transmembrane region" description="Helical" evidence="15">
    <location>
        <begin position="259"/>
        <end position="280"/>
    </location>
</feature>
<evidence type="ECO:0000256" key="7">
    <source>
        <dbReference type="ARBA" id="ARBA00022723"/>
    </source>
</evidence>
<dbReference type="Pfam" id="PF00702">
    <property type="entry name" value="Hydrolase"/>
    <property type="match status" value="1"/>
</dbReference>
<dbReference type="SUPFAM" id="SSF56784">
    <property type="entry name" value="HAD-like"/>
    <property type="match status" value="1"/>
</dbReference>
<dbReference type="EMBL" id="JAVHUL010000018">
    <property type="protein sequence ID" value="MDQ7917568.1"/>
    <property type="molecule type" value="Genomic_DNA"/>
</dbReference>
<evidence type="ECO:0000256" key="1">
    <source>
        <dbReference type="ARBA" id="ARBA00004651"/>
    </source>
</evidence>
<dbReference type="SUPFAM" id="SSF81665">
    <property type="entry name" value="Calcium ATPase, transmembrane domain M"/>
    <property type="match status" value="1"/>
</dbReference>
<keyword evidence="3" id="KW-0813">Transport</keyword>
<feature type="transmembrane region" description="Helical" evidence="15">
    <location>
        <begin position="423"/>
        <end position="441"/>
    </location>
</feature>
<dbReference type="Gene3D" id="2.70.150.10">
    <property type="entry name" value="Calcium-transporting ATPase, cytoplasmic transduction domain A"/>
    <property type="match status" value="1"/>
</dbReference>
<dbReference type="Pfam" id="PF00122">
    <property type="entry name" value="E1-E2_ATPase"/>
    <property type="match status" value="1"/>
</dbReference>
<reference evidence="17 18" key="1">
    <citation type="submission" date="2023-08" db="EMBL/GenBank/DDBJ databases">
        <title>Mesonia sp. MT50, isolated from deep-sea sediment of the Mariana Trench.</title>
        <authorList>
            <person name="Fu H."/>
        </authorList>
    </citation>
    <scope>NUCLEOTIDE SEQUENCE [LARGE SCALE GENOMIC DNA]</scope>
    <source>
        <strain evidence="17 18">MT50</strain>
    </source>
</reference>
<dbReference type="PANTHER" id="PTHR43520">
    <property type="entry name" value="ATP7, ISOFORM B"/>
    <property type="match status" value="1"/>
</dbReference>
<dbReference type="PROSITE" id="PS00154">
    <property type="entry name" value="ATPASE_E1_E2"/>
    <property type="match status" value="1"/>
</dbReference>
<feature type="transmembrane region" description="Helical" evidence="15">
    <location>
        <begin position="204"/>
        <end position="222"/>
    </location>
</feature>
<keyword evidence="6 15" id="KW-0812">Transmembrane</keyword>
<keyword evidence="9 15" id="KW-0067">ATP-binding</keyword>
<name>A0ABU1A1J3_9FLAO</name>
<evidence type="ECO:0000256" key="2">
    <source>
        <dbReference type="ARBA" id="ARBA00006024"/>
    </source>
</evidence>
<keyword evidence="11" id="KW-1278">Translocase</keyword>
<feature type="transmembrane region" description="Helical" evidence="15">
    <location>
        <begin position="772"/>
        <end position="793"/>
    </location>
</feature>
<comment type="subcellular location">
    <subcellularLocation>
        <location evidence="1">Cell membrane</location>
        <topology evidence="1">Multi-pass membrane protein</topology>
    </subcellularLocation>
</comment>
<keyword evidence="10" id="KW-0460">Magnesium</keyword>
<evidence type="ECO:0000256" key="5">
    <source>
        <dbReference type="ARBA" id="ARBA00022553"/>
    </source>
</evidence>
<feature type="domain" description="HMA" evidence="16">
    <location>
        <begin position="82"/>
        <end position="148"/>
    </location>
</feature>
<evidence type="ECO:0000256" key="13">
    <source>
        <dbReference type="ARBA" id="ARBA00023065"/>
    </source>
</evidence>
<dbReference type="Proteomes" id="UP001230915">
    <property type="component" value="Unassembled WGS sequence"/>
</dbReference>
<evidence type="ECO:0000256" key="9">
    <source>
        <dbReference type="ARBA" id="ARBA00022840"/>
    </source>
</evidence>
<evidence type="ECO:0000313" key="17">
    <source>
        <dbReference type="EMBL" id="MDQ7917568.1"/>
    </source>
</evidence>
<dbReference type="PRINTS" id="PR00943">
    <property type="entry name" value="CUATPASE"/>
</dbReference>
<dbReference type="SUPFAM" id="SSF81653">
    <property type="entry name" value="Calcium ATPase, transduction domain A"/>
    <property type="match status" value="1"/>
</dbReference>
<comment type="similarity">
    <text evidence="2 15">Belongs to the cation transport ATPase (P-type) (TC 3.A.3) family. Type IB subfamily.</text>
</comment>
<accession>A0ABU1A1J3</accession>
<dbReference type="InterPro" id="IPR006121">
    <property type="entry name" value="HMA_dom"/>
</dbReference>
<keyword evidence="8 15" id="KW-0547">Nucleotide-binding</keyword>
<feature type="transmembrane region" description="Helical" evidence="15">
    <location>
        <begin position="234"/>
        <end position="253"/>
    </location>
</feature>
<dbReference type="Gene3D" id="3.40.50.1000">
    <property type="entry name" value="HAD superfamily/HAD-like"/>
    <property type="match status" value="1"/>
</dbReference>
<dbReference type="InterPro" id="IPR036412">
    <property type="entry name" value="HAD-like_sf"/>
</dbReference>
<sequence length="809" mass="91063">MENCFHCGDECPSTPISYQDKSFCCHGCKTVYEILHDNDLSYYYDLEKSPGTSPLLSSSKYDFLKNKKIEAQLLEFNEQETQVVSLLIPSIHCSSCIWVLENLNKLHPAIKTAQVNFPKKTVRITYSSKAYSLYDLVILLAKIGYEPYISLDDATKKKSSIDRSLIYKLGVAGFAFGNIMFLSFPEYFEVNDFWLDKFKYLFRWLMFAFAVPVAFYSGRDYFISAYKGLRSGILNIDVPIAMGILVLFIRSTVEIAMDWGTGFFDSMAGLVFFLLLGKFFQQKTYAFLSFERDYKSYFPIAVTRLVKNSAKANFTEEQTQVYELKKGDRILLRHEELLPVDAILIKGKALIDYSFVTGEAEPVGKVSGDQLFAGGRQQGNSIEVEVLHAVEQSYLTQLWSNEIFSKTKQSRFESLTDSISKRFTLSLLSIAVVGTIVWLFIDPSKALNVFTAVLIVACPCAIALAAPFTLGNLLRIFGKNQLYLKNSGVIEQMARIDTIVFDKTGTLTTSAKQVISYEGMELTSQEESLLTSTLRSSNHPLSRSLYEMLRNEDIMTLDDFDEEVGKGIIGVQNNQRIKIGSYTFVNEGESPSNPTHNQTAVHVSSNETYKGYFVFKNEYRQGIQEVFKNLKEGRKMVILSGDNEGEKAHLEELLPKETQLLFNQKPEDKLNFIRQLQDEHRTVMMVGDGLNDAGALQQSDVGISLSENVNIFSPACDGIFDASRFQELPEFIDLSKKGIRTINQAFVFSLCYNLIGLGFALTGHLAPVVAAILMPLSSISIVVFTTISTHFLGKKLEKSIPGKSRRKMS</sequence>
<dbReference type="RefSeq" id="WP_308864348.1">
    <property type="nucleotide sequence ID" value="NZ_JAVHUL010000018.1"/>
</dbReference>
<dbReference type="Pfam" id="PF12156">
    <property type="entry name" value="ATPase-cat_bd"/>
    <property type="match status" value="1"/>
</dbReference>
<evidence type="ECO:0000256" key="4">
    <source>
        <dbReference type="ARBA" id="ARBA00022475"/>
    </source>
</evidence>
<dbReference type="InterPro" id="IPR023298">
    <property type="entry name" value="ATPase_P-typ_TM_dom_sf"/>
</dbReference>
<dbReference type="InterPro" id="IPR018303">
    <property type="entry name" value="ATPase_P-typ_P_site"/>
</dbReference>
<dbReference type="PRINTS" id="PR00119">
    <property type="entry name" value="CATATPASE"/>
</dbReference>
<comment type="caution">
    <text evidence="17">The sequence shown here is derived from an EMBL/GenBank/DDBJ whole genome shotgun (WGS) entry which is preliminary data.</text>
</comment>
<evidence type="ECO:0000256" key="10">
    <source>
        <dbReference type="ARBA" id="ARBA00022842"/>
    </source>
</evidence>
<evidence type="ECO:0000256" key="6">
    <source>
        <dbReference type="ARBA" id="ARBA00022692"/>
    </source>
</evidence>
<keyword evidence="7 15" id="KW-0479">Metal-binding</keyword>
<dbReference type="InterPro" id="IPR001757">
    <property type="entry name" value="P_typ_ATPase"/>
</dbReference>